<dbReference type="Proteomes" id="UP001160390">
    <property type="component" value="Unassembled WGS sequence"/>
</dbReference>
<name>A0AA35LRR8_9HYPO</name>
<proteinExistence type="predicted"/>
<dbReference type="EMBL" id="CABFNP030000548">
    <property type="protein sequence ID" value="CAI6041943.1"/>
    <property type="molecule type" value="Genomic_DNA"/>
</dbReference>
<feature type="region of interest" description="Disordered" evidence="1">
    <location>
        <begin position="1"/>
        <end position="349"/>
    </location>
</feature>
<dbReference type="AlphaFoldDB" id="A0AA35LRR8"/>
<comment type="caution">
    <text evidence="2">The sequence shown here is derived from an EMBL/GenBank/DDBJ whole genome shotgun (WGS) entry which is preliminary data.</text>
</comment>
<feature type="compositionally biased region" description="Polar residues" evidence="1">
    <location>
        <begin position="252"/>
        <end position="263"/>
    </location>
</feature>
<accession>A0AA35LRR8</accession>
<feature type="compositionally biased region" description="Basic and acidic residues" evidence="1">
    <location>
        <begin position="340"/>
        <end position="349"/>
    </location>
</feature>
<keyword evidence="3" id="KW-1185">Reference proteome</keyword>
<feature type="compositionally biased region" description="Polar residues" evidence="1">
    <location>
        <begin position="136"/>
        <end position="150"/>
    </location>
</feature>
<feature type="compositionally biased region" description="Basic residues" evidence="1">
    <location>
        <begin position="93"/>
        <end position="109"/>
    </location>
</feature>
<evidence type="ECO:0000313" key="3">
    <source>
        <dbReference type="Proteomes" id="UP001160390"/>
    </source>
</evidence>
<feature type="compositionally biased region" description="Basic and acidic residues" evidence="1">
    <location>
        <begin position="315"/>
        <end position="329"/>
    </location>
</feature>
<feature type="compositionally biased region" description="Polar residues" evidence="1">
    <location>
        <begin position="16"/>
        <end position="31"/>
    </location>
</feature>
<protein>
    <submittedName>
        <fullName evidence="2">Uncharacterized protein</fullName>
    </submittedName>
</protein>
<feature type="compositionally biased region" description="Polar residues" evidence="1">
    <location>
        <begin position="75"/>
        <end position="84"/>
    </location>
</feature>
<sequence>MELAPAEIDVHGPDVLQQTMSPTREMPQSQAPEPENPAQPRRSPRFSAKEPDAMPLKKSNRDREPIFHDEKLPFQTISASSPRPASTCLAPRPTHRRLSQATGLRRRSTSRSLHQANPSPPPRLIPPATKRRGRLSKTTELAKSSLNIPQPTVPYKNPEAQPRGRPHKTIALPQPPSNIPNGTAPSKKAQPKRRGRSPKATRLAGSPPNTPEAVALPKKTQAKRKGWYPKAPGARKTATKAEKSATKRSGRPFNTTSLTQRPSKISKPAARSKNSQAKPKESPLPALLTEDKHAPGKAAGRKTGRATDMPGDVVSTKEHPTREGERAVPETDSGSNLIPEAEKRSTQEV</sequence>
<feature type="compositionally biased region" description="Basic and acidic residues" evidence="1">
    <location>
        <begin position="59"/>
        <end position="72"/>
    </location>
</feature>
<gene>
    <name evidence="2" type="ORF">CCHLO57077_00018633</name>
</gene>
<feature type="compositionally biased region" description="Basic residues" evidence="1">
    <location>
        <begin position="189"/>
        <end position="199"/>
    </location>
</feature>
<evidence type="ECO:0000313" key="2">
    <source>
        <dbReference type="EMBL" id="CAI6041943.1"/>
    </source>
</evidence>
<evidence type="ECO:0000256" key="1">
    <source>
        <dbReference type="SAM" id="MobiDB-lite"/>
    </source>
</evidence>
<organism evidence="2 3">
    <name type="scientific">Clonostachys chloroleuca</name>
    <dbReference type="NCBI Taxonomy" id="1926264"/>
    <lineage>
        <taxon>Eukaryota</taxon>
        <taxon>Fungi</taxon>
        <taxon>Dikarya</taxon>
        <taxon>Ascomycota</taxon>
        <taxon>Pezizomycotina</taxon>
        <taxon>Sordariomycetes</taxon>
        <taxon>Hypocreomycetidae</taxon>
        <taxon>Hypocreales</taxon>
        <taxon>Bionectriaceae</taxon>
        <taxon>Clonostachys</taxon>
    </lineage>
</organism>
<reference evidence="2" key="1">
    <citation type="submission" date="2023-01" db="EMBL/GenBank/DDBJ databases">
        <authorList>
            <person name="Piombo E."/>
        </authorList>
    </citation>
    <scope>NUCLEOTIDE SEQUENCE</scope>
</reference>